<organism evidence="2 3">
    <name type="scientific">Desulfosarcina alkanivorans</name>
    <dbReference type="NCBI Taxonomy" id="571177"/>
    <lineage>
        <taxon>Bacteria</taxon>
        <taxon>Pseudomonadati</taxon>
        <taxon>Thermodesulfobacteriota</taxon>
        <taxon>Desulfobacteria</taxon>
        <taxon>Desulfobacterales</taxon>
        <taxon>Desulfosarcinaceae</taxon>
        <taxon>Desulfosarcina</taxon>
    </lineage>
</organism>
<evidence type="ECO:0000256" key="1">
    <source>
        <dbReference type="SAM" id="Phobius"/>
    </source>
</evidence>
<accession>A0A5K7YDC7</accession>
<evidence type="ECO:0008006" key="4">
    <source>
        <dbReference type="Google" id="ProtNLM"/>
    </source>
</evidence>
<protein>
    <recommendedName>
        <fullName evidence="4">Gamma-glutamylcyclotransferase AIG2-like domain-containing protein</fullName>
    </recommendedName>
</protein>
<gene>
    <name evidence="2" type="ORF">DSCA_05730</name>
</gene>
<dbReference type="Pfam" id="PF15956">
    <property type="entry name" value="DUF4760"/>
    <property type="match status" value="1"/>
</dbReference>
<dbReference type="InterPro" id="IPR013024">
    <property type="entry name" value="GGCT-like"/>
</dbReference>
<dbReference type="CDD" id="cd06661">
    <property type="entry name" value="GGCT_like"/>
    <property type="match status" value="1"/>
</dbReference>
<evidence type="ECO:0000313" key="2">
    <source>
        <dbReference type="EMBL" id="BBO66643.1"/>
    </source>
</evidence>
<keyword evidence="3" id="KW-1185">Reference proteome</keyword>
<dbReference type="Gene3D" id="3.10.490.10">
    <property type="entry name" value="Gamma-glutamyl cyclotransferase-like"/>
    <property type="match status" value="1"/>
</dbReference>
<reference evidence="2 3" key="1">
    <citation type="submission" date="2019-11" db="EMBL/GenBank/DDBJ databases">
        <title>Comparative genomics of hydrocarbon-degrading Desulfosarcina strains.</title>
        <authorList>
            <person name="Watanabe M."/>
            <person name="Kojima H."/>
            <person name="Fukui M."/>
        </authorList>
    </citation>
    <scope>NUCLEOTIDE SEQUENCE [LARGE SCALE GENOMIC DNA]</scope>
    <source>
        <strain evidence="2 3">PL12</strain>
    </source>
</reference>
<feature type="transmembrane region" description="Helical" evidence="1">
    <location>
        <begin position="12"/>
        <end position="30"/>
    </location>
</feature>
<dbReference type="AlphaFoldDB" id="A0A5K7YDC7"/>
<evidence type="ECO:0000313" key="3">
    <source>
        <dbReference type="Proteomes" id="UP000427906"/>
    </source>
</evidence>
<keyword evidence="1" id="KW-0472">Membrane</keyword>
<sequence length="345" mass="39229">MLATNWSTWVEMFLGLAEIGLLVAAVYLIIAQFTRSRASMYIERFNSSDAMESRVAVDRWLEAHVTAKARLEELERDPALRTHLRRFTNLFQELGAAYQFGVAHRKTVRVLFDALVVMYWERLRFWVEDYRANSDPTLYSRFEYLYNEIRTRERKTRPRLDYVVAYGSLMNPASLSAGLGRDASIDELIPIEVVDWERRWTVGETVRLSGAGQTTTAAFLNLEPSPGQRTAAAMIRVSRSELARLTVREKNYDARDLRDAVRLIGGRRVGPGAAVWCFVGRRRHRVIAGDDDVVVLEEYVSKVEQAAERIDPTMIAELRASVAAAGFEPASGPYQFADPDQRSLV</sequence>
<dbReference type="Proteomes" id="UP000427906">
    <property type="component" value="Chromosome"/>
</dbReference>
<proteinExistence type="predicted"/>
<keyword evidence="1" id="KW-0812">Transmembrane</keyword>
<name>A0A5K7YDC7_9BACT</name>
<dbReference type="InterPro" id="IPR031876">
    <property type="entry name" value="DUF4760"/>
</dbReference>
<dbReference type="EMBL" id="AP021874">
    <property type="protein sequence ID" value="BBO66643.1"/>
    <property type="molecule type" value="Genomic_DNA"/>
</dbReference>
<keyword evidence="1" id="KW-1133">Transmembrane helix</keyword>
<dbReference type="KEGG" id="dalk:DSCA_05730"/>